<proteinExistence type="predicted"/>
<dbReference type="EMBL" id="UYSL01019945">
    <property type="protein sequence ID" value="VDL71533.1"/>
    <property type="molecule type" value="Genomic_DNA"/>
</dbReference>
<protein>
    <submittedName>
        <fullName evidence="5">DDT domain-containing protein</fullName>
    </submittedName>
</protein>
<sequence length="218" mass="25053">MIARFATIAEIDEARKRIAASEEDGSRKRKKEMDPQGFSYSWSTEQKVRPGLNVFDEKGNELEWDYEHDTRFFDDPNASEGKDEKTASPSKEAGAPQAKGRGAKKGSFLFNGAGGTLASDEIDETTIKRRRLAARLAVEDEEEEDDDEEEVWRQKPSSPTPQPWDRPKDLSYEHPKRSDEAMFWVALILLHFMMFQNFPLYFLWCSKPMKTLLMGYGN</sequence>
<dbReference type="STRING" id="27835.A0A0N4XY16"/>
<feature type="region of interest" description="Disordered" evidence="1">
    <location>
        <begin position="17"/>
        <end position="44"/>
    </location>
</feature>
<evidence type="ECO:0000256" key="2">
    <source>
        <dbReference type="SAM" id="Phobius"/>
    </source>
</evidence>
<evidence type="ECO:0000256" key="1">
    <source>
        <dbReference type="SAM" id="MobiDB-lite"/>
    </source>
</evidence>
<keyword evidence="2" id="KW-0812">Transmembrane</keyword>
<dbReference type="AlphaFoldDB" id="A0A0N4XY16"/>
<keyword evidence="2" id="KW-1133">Transmembrane helix</keyword>
<reference evidence="5" key="1">
    <citation type="submission" date="2017-02" db="UniProtKB">
        <authorList>
            <consortium name="WormBaseParasite"/>
        </authorList>
    </citation>
    <scope>IDENTIFICATION</scope>
</reference>
<accession>A0A0N4XY16</accession>
<evidence type="ECO:0000313" key="4">
    <source>
        <dbReference type="Proteomes" id="UP000271162"/>
    </source>
</evidence>
<dbReference type="OMA" id="TYTWSTE"/>
<dbReference type="WBParaSite" id="NBR_0000794301-mRNA-1">
    <property type="protein sequence ID" value="NBR_0000794301-mRNA-1"/>
    <property type="gene ID" value="NBR_0000794301"/>
</dbReference>
<feature type="compositionally biased region" description="Basic and acidic residues" evidence="1">
    <location>
        <begin position="66"/>
        <end position="86"/>
    </location>
</feature>
<evidence type="ECO:0000313" key="5">
    <source>
        <dbReference type="WBParaSite" id="NBR_0000794301-mRNA-1"/>
    </source>
</evidence>
<feature type="region of interest" description="Disordered" evidence="1">
    <location>
        <begin position="136"/>
        <end position="172"/>
    </location>
</feature>
<feature type="transmembrane region" description="Helical" evidence="2">
    <location>
        <begin position="181"/>
        <end position="204"/>
    </location>
</feature>
<keyword evidence="4" id="KW-1185">Reference proteome</keyword>
<reference evidence="3 4" key="2">
    <citation type="submission" date="2018-11" db="EMBL/GenBank/DDBJ databases">
        <authorList>
            <consortium name="Pathogen Informatics"/>
        </authorList>
    </citation>
    <scope>NUCLEOTIDE SEQUENCE [LARGE SCALE GENOMIC DNA]</scope>
</reference>
<feature type="compositionally biased region" description="Acidic residues" evidence="1">
    <location>
        <begin position="139"/>
        <end position="150"/>
    </location>
</feature>
<dbReference type="Proteomes" id="UP000271162">
    <property type="component" value="Unassembled WGS sequence"/>
</dbReference>
<organism evidence="5">
    <name type="scientific">Nippostrongylus brasiliensis</name>
    <name type="common">Rat hookworm</name>
    <dbReference type="NCBI Taxonomy" id="27835"/>
    <lineage>
        <taxon>Eukaryota</taxon>
        <taxon>Metazoa</taxon>
        <taxon>Ecdysozoa</taxon>
        <taxon>Nematoda</taxon>
        <taxon>Chromadorea</taxon>
        <taxon>Rhabditida</taxon>
        <taxon>Rhabditina</taxon>
        <taxon>Rhabditomorpha</taxon>
        <taxon>Strongyloidea</taxon>
        <taxon>Heligmosomidae</taxon>
        <taxon>Nippostrongylus</taxon>
    </lineage>
</organism>
<name>A0A0N4XY16_NIPBR</name>
<feature type="compositionally biased region" description="Basic and acidic residues" evidence="1">
    <location>
        <begin position="17"/>
        <end position="34"/>
    </location>
</feature>
<feature type="region of interest" description="Disordered" evidence="1">
    <location>
        <begin position="66"/>
        <end position="107"/>
    </location>
</feature>
<gene>
    <name evidence="3" type="ORF">NBR_LOCUS7944</name>
</gene>
<evidence type="ECO:0000313" key="3">
    <source>
        <dbReference type="EMBL" id="VDL71533.1"/>
    </source>
</evidence>
<keyword evidence="2" id="KW-0472">Membrane</keyword>